<feature type="domain" description="AprE-like beta-barrel" evidence="12">
    <location>
        <begin position="321"/>
        <end position="408"/>
    </location>
</feature>
<evidence type="ECO:0000256" key="6">
    <source>
        <dbReference type="ARBA" id="ARBA00022692"/>
    </source>
</evidence>
<dbReference type="Gene3D" id="2.40.30.170">
    <property type="match status" value="1"/>
</dbReference>
<reference evidence="13 14" key="1">
    <citation type="submission" date="2020-12" db="EMBL/GenBank/DDBJ databases">
        <authorList>
            <person name="Zheng R.K."/>
            <person name="Sun C.M."/>
        </authorList>
    </citation>
    <scope>NUCLEOTIDE SEQUENCE [LARGE SCALE GENOMIC DNA]</scope>
    <source>
        <strain evidence="13 14">ZRK001</strain>
        <plasmid evidence="13 14">plas-002</plasmid>
    </source>
</reference>
<evidence type="ECO:0000313" key="14">
    <source>
        <dbReference type="Proteomes" id="UP000596083"/>
    </source>
</evidence>
<dbReference type="EMBL" id="CP066788">
    <property type="protein sequence ID" value="QQM33130.1"/>
    <property type="molecule type" value="Genomic_DNA"/>
</dbReference>
<geneLocation type="plasmid" evidence="13 14">
    <name>plas-002</name>
</geneLocation>
<dbReference type="Pfam" id="PF25994">
    <property type="entry name" value="HH_AprE"/>
    <property type="match status" value="1"/>
</dbReference>
<accession>A0A7T7HPS7</accession>
<evidence type="ECO:0000256" key="3">
    <source>
        <dbReference type="ARBA" id="ARBA00022448"/>
    </source>
</evidence>
<dbReference type="Pfam" id="PF26002">
    <property type="entry name" value="Beta-barrel_AprE"/>
    <property type="match status" value="1"/>
</dbReference>
<evidence type="ECO:0000256" key="4">
    <source>
        <dbReference type="ARBA" id="ARBA00022475"/>
    </source>
</evidence>
<evidence type="ECO:0000256" key="7">
    <source>
        <dbReference type="ARBA" id="ARBA00022989"/>
    </source>
</evidence>
<dbReference type="GO" id="GO:0005886">
    <property type="term" value="C:plasma membrane"/>
    <property type="evidence" value="ECO:0007669"/>
    <property type="project" value="UniProtKB-SubCell"/>
</dbReference>
<keyword evidence="7 9" id="KW-1133">Transmembrane helix</keyword>
<keyword evidence="13" id="KW-0614">Plasmid</keyword>
<dbReference type="PRINTS" id="PR01490">
    <property type="entry name" value="RTXTOXIND"/>
</dbReference>
<dbReference type="NCBIfam" id="TIGR01843">
    <property type="entry name" value="type_I_hlyD"/>
    <property type="match status" value="1"/>
</dbReference>
<feature type="transmembrane region" description="Helical" evidence="9">
    <location>
        <begin position="12"/>
        <end position="32"/>
    </location>
</feature>
<dbReference type="InterPro" id="IPR058781">
    <property type="entry name" value="HH_AprE-like"/>
</dbReference>
<evidence type="ECO:0000259" key="12">
    <source>
        <dbReference type="Pfam" id="PF26002"/>
    </source>
</evidence>
<name>A0A7T7HPS7_9HYPH</name>
<dbReference type="Proteomes" id="UP000596083">
    <property type="component" value="Plasmid plas-002"/>
</dbReference>
<gene>
    <name evidence="13" type="ORF">JET14_22020</name>
</gene>
<organism evidence="13 14">
    <name type="scientific">Martelella lutilitoris</name>
    <dbReference type="NCBI Taxonomy" id="2583532"/>
    <lineage>
        <taxon>Bacteria</taxon>
        <taxon>Pseudomonadati</taxon>
        <taxon>Pseudomonadota</taxon>
        <taxon>Alphaproteobacteria</taxon>
        <taxon>Hyphomicrobiales</taxon>
        <taxon>Aurantimonadaceae</taxon>
        <taxon>Martelella</taxon>
    </lineage>
</organism>
<feature type="domain" description="AprE-like long alpha-helical hairpin" evidence="11">
    <location>
        <begin position="88"/>
        <end position="276"/>
    </location>
</feature>
<proteinExistence type="inferred from homology"/>
<comment type="similarity">
    <text evidence="2 9">Belongs to the membrane fusion protein (MFP) (TC 8.A.1) family.</text>
</comment>
<sequence>MSNQNWTPHHYLRNGFLALVLGFGAFVAWGFATEINGAVVAPGLVEVEARRQVIQHRDGGIVAAIDVRDGMPVVAGQPLIRLDGTELAAERQMLSRQLFETEARLARLAAEVWGDDGLAFGQALADKAAQDKELEQVLTDEQALFDARRDTLALTKQQFEKQKIHTEAVIESKEHKLVALNKQYDLLDEEVKRYEGLLKRGLSQASPVSTLKQQAAELESDIAGLEASIAEARGALAGYEVEILKTVADRREAAQTEYRETQPQAAELAERLAVADRQYDRLALRAPMDGVIYGMNVFTVGGVIQAGTEVAAIVPADMPVVLAVHVDPVQIDRISTGQAAVVKFPNINARSTPEFDGHVRTISADALAGEDGSQRFYRVEIALDKPSLEAAKQHGIMPGMPVEAFIQTAARSPASYLLKPFTDYLDQAFREE</sequence>
<dbReference type="RefSeq" id="WP_200338482.1">
    <property type="nucleotide sequence ID" value="NZ_CP066788.1"/>
</dbReference>
<dbReference type="InterPro" id="IPR058982">
    <property type="entry name" value="Beta-barrel_AprE"/>
</dbReference>
<evidence type="ECO:0000256" key="9">
    <source>
        <dbReference type="RuleBase" id="RU365093"/>
    </source>
</evidence>
<protein>
    <recommendedName>
        <fullName evidence="9">Membrane fusion protein (MFP) family protein</fullName>
    </recommendedName>
</protein>
<evidence type="ECO:0000256" key="2">
    <source>
        <dbReference type="ARBA" id="ARBA00009477"/>
    </source>
</evidence>
<feature type="coiled-coil region" evidence="10">
    <location>
        <begin position="170"/>
        <end position="285"/>
    </location>
</feature>
<evidence type="ECO:0000313" key="13">
    <source>
        <dbReference type="EMBL" id="QQM33130.1"/>
    </source>
</evidence>
<comment type="subcellular location">
    <subcellularLocation>
        <location evidence="1 9">Cell inner membrane</location>
        <topology evidence="1 9">Single-pass membrane protein</topology>
    </subcellularLocation>
</comment>
<keyword evidence="10" id="KW-0175">Coiled coil</keyword>
<dbReference type="PANTHER" id="PTHR30386:SF17">
    <property type="entry name" value="ALKALINE PROTEASE SECRETION PROTEIN APRE"/>
    <property type="match status" value="1"/>
</dbReference>
<dbReference type="AlphaFoldDB" id="A0A7T7HPS7"/>
<evidence type="ECO:0000256" key="1">
    <source>
        <dbReference type="ARBA" id="ARBA00004377"/>
    </source>
</evidence>
<keyword evidence="8 9" id="KW-0472">Membrane</keyword>
<evidence type="ECO:0000256" key="8">
    <source>
        <dbReference type="ARBA" id="ARBA00023136"/>
    </source>
</evidence>
<dbReference type="KEGG" id="mlut:JET14_22020"/>
<evidence type="ECO:0000259" key="11">
    <source>
        <dbReference type="Pfam" id="PF25994"/>
    </source>
</evidence>
<dbReference type="GO" id="GO:0015031">
    <property type="term" value="P:protein transport"/>
    <property type="evidence" value="ECO:0007669"/>
    <property type="project" value="InterPro"/>
</dbReference>
<evidence type="ECO:0000256" key="10">
    <source>
        <dbReference type="SAM" id="Coils"/>
    </source>
</evidence>
<evidence type="ECO:0000256" key="5">
    <source>
        <dbReference type="ARBA" id="ARBA00022519"/>
    </source>
</evidence>
<keyword evidence="3 9" id="KW-0813">Transport</keyword>
<dbReference type="PANTHER" id="PTHR30386">
    <property type="entry name" value="MEMBRANE FUSION SUBUNIT OF EMRAB-TOLC MULTIDRUG EFFLUX PUMP"/>
    <property type="match status" value="1"/>
</dbReference>
<keyword evidence="4 9" id="KW-1003">Cell membrane</keyword>
<keyword evidence="6 9" id="KW-0812">Transmembrane</keyword>
<dbReference type="InterPro" id="IPR010129">
    <property type="entry name" value="T1SS_HlyD"/>
</dbReference>
<dbReference type="InterPro" id="IPR050739">
    <property type="entry name" value="MFP"/>
</dbReference>
<keyword evidence="5 9" id="KW-0997">Cell inner membrane</keyword>